<evidence type="ECO:0000256" key="2">
    <source>
        <dbReference type="ARBA" id="ARBA00007598"/>
    </source>
</evidence>
<feature type="non-terminal residue" evidence="8">
    <location>
        <position position="1"/>
    </location>
</feature>
<dbReference type="SUPFAM" id="SSF63748">
    <property type="entry name" value="Tudor/PWWP/MBT"/>
    <property type="match status" value="1"/>
</dbReference>
<feature type="region of interest" description="Disordered" evidence="6">
    <location>
        <begin position="113"/>
        <end position="220"/>
    </location>
</feature>
<dbReference type="SMART" id="SM00293">
    <property type="entry name" value="PWWP"/>
    <property type="match status" value="1"/>
</dbReference>
<comment type="similarity">
    <text evidence="2">Belongs to the HIBADH-related family. NP60 subfamily.</text>
</comment>
<feature type="compositionally biased region" description="Low complexity" evidence="6">
    <location>
        <begin position="136"/>
        <end position="150"/>
    </location>
</feature>
<dbReference type="PROSITE" id="PS50812">
    <property type="entry name" value="PWWP"/>
    <property type="match status" value="1"/>
</dbReference>
<dbReference type="Proteomes" id="UP000825002">
    <property type="component" value="Unassembled WGS sequence"/>
</dbReference>
<evidence type="ECO:0000313" key="8">
    <source>
        <dbReference type="EMBL" id="KAG9508966.1"/>
    </source>
</evidence>
<dbReference type="PANTHER" id="PTHR43580">
    <property type="entry name" value="OXIDOREDUCTASE GLYR1-RELATED"/>
    <property type="match status" value="1"/>
</dbReference>
<feature type="compositionally biased region" description="Low complexity" evidence="6">
    <location>
        <begin position="168"/>
        <end position="179"/>
    </location>
</feature>
<feature type="domain" description="PWWP" evidence="7">
    <location>
        <begin position="8"/>
        <end position="71"/>
    </location>
</feature>
<dbReference type="InterPro" id="IPR008927">
    <property type="entry name" value="6-PGluconate_DH-like_C_sf"/>
</dbReference>
<dbReference type="InterPro" id="IPR035501">
    <property type="entry name" value="GLYR1_PWWP"/>
</dbReference>
<dbReference type="CDD" id="cd05836">
    <property type="entry name" value="PWWP_GLYR1"/>
    <property type="match status" value="1"/>
</dbReference>
<protein>
    <recommendedName>
        <fullName evidence="5">Cytokine-like nuclear factor N-PAC</fullName>
    </recommendedName>
    <alternativeName>
        <fullName evidence="4">Glyoxylate reductase 1 homolog</fullName>
    </alternativeName>
</protein>
<dbReference type="EMBL" id="JAIFTH010000781">
    <property type="protein sequence ID" value="KAG9508966.1"/>
    <property type="molecule type" value="Genomic_DNA"/>
</dbReference>
<dbReference type="Gene3D" id="2.30.30.140">
    <property type="match status" value="1"/>
</dbReference>
<proteinExistence type="inferred from homology"/>
<dbReference type="InterPro" id="IPR051265">
    <property type="entry name" value="HIBADH-related_NP60_sf"/>
</dbReference>
<dbReference type="InterPro" id="IPR000313">
    <property type="entry name" value="PWWP_dom"/>
</dbReference>
<accession>A0ABQ7S6C3</accession>
<evidence type="ECO:0000313" key="9">
    <source>
        <dbReference type="Proteomes" id="UP000825002"/>
    </source>
</evidence>
<sequence>MTDPKYTVGDLVWAKMKGYCQWPSRIANPSDTTLKRPAGSTRSKLLYCVFFFGSNNYAWLPEDSLKPYAEFKEQFKNGSKSAAFKEAIQQIEDYSETGGLPTIEQEIATILSDPKAGDASPDPADSQATTSNDKQTSSSDSASLPSPTATGVQRDYSRTPFKSRKGAAKSGGDDAAATAPSPTKKLRSTDPVDDTIAVTSSPSKNSSAGSKATSKPPPRHFLFKGTAPVTAEPSTNQVNMNSVTAKSKTIQPSSLKFGFIGLGLMGQRLVKNLLNSGHSVTIWNRSSYKCKEFVEAGASKATTPADVIIASDITFACLPGPRASKEIVFGNCGILAEMGPNKGFVEMSSIDPETSADISEAVMARAGRYLEAPAINSGKQAAEDGALTIVCAGDRSLYEDCSSCFQAMSNETKFLGPTVGDASKLNLIASMLYGAMVGGLAECLALLDRTGLKQTDFLEILKLSPMNCPLIIEKSKAMIENNFGAEVPLMHVQKDLRMSLALAEELEHPVPIAATTNEAFKHGKFSGYSDHDAAAVYLRTRF</sequence>
<dbReference type="InterPro" id="IPR036291">
    <property type="entry name" value="NAD(P)-bd_dom_sf"/>
</dbReference>
<dbReference type="SUPFAM" id="SSF48179">
    <property type="entry name" value="6-phosphogluconate dehydrogenase C-terminal domain-like"/>
    <property type="match status" value="1"/>
</dbReference>
<evidence type="ECO:0000256" key="6">
    <source>
        <dbReference type="SAM" id="MobiDB-lite"/>
    </source>
</evidence>
<gene>
    <name evidence="8" type="ORF">GZH46_02522</name>
</gene>
<dbReference type="InterPro" id="IPR029154">
    <property type="entry name" value="HIBADH-like_NADP-bd"/>
</dbReference>
<dbReference type="InterPro" id="IPR006115">
    <property type="entry name" value="6PGDH_NADP-bd"/>
</dbReference>
<dbReference type="Pfam" id="PF03446">
    <property type="entry name" value="NAD_binding_2"/>
    <property type="match status" value="1"/>
</dbReference>
<evidence type="ECO:0000259" key="7">
    <source>
        <dbReference type="PROSITE" id="PS50812"/>
    </source>
</evidence>
<feature type="compositionally biased region" description="Low complexity" evidence="6">
    <location>
        <begin position="200"/>
        <end position="212"/>
    </location>
</feature>
<dbReference type="Pfam" id="PF00855">
    <property type="entry name" value="PWWP"/>
    <property type="match status" value="1"/>
</dbReference>
<comment type="caution">
    <text evidence="8">The sequence shown here is derived from an EMBL/GenBank/DDBJ whole genome shotgun (WGS) entry which is preliminary data.</text>
</comment>
<keyword evidence="9" id="KW-1185">Reference proteome</keyword>
<evidence type="ECO:0000256" key="3">
    <source>
        <dbReference type="ARBA" id="ARBA00022454"/>
    </source>
</evidence>
<dbReference type="Gene3D" id="1.10.1040.10">
    <property type="entry name" value="N-(1-d-carboxylethyl)-l-norvaline Dehydrogenase, domain 2"/>
    <property type="match status" value="1"/>
</dbReference>
<dbReference type="Gene3D" id="3.40.50.720">
    <property type="entry name" value="NAD(P)-binding Rossmann-like Domain"/>
    <property type="match status" value="1"/>
</dbReference>
<reference evidence="8 9" key="1">
    <citation type="submission" date="2020-10" db="EMBL/GenBank/DDBJ databases">
        <authorList>
            <person name="Klimov P.B."/>
            <person name="Dyachkov S.M."/>
            <person name="Chetverikov P.E."/>
        </authorList>
    </citation>
    <scope>NUCLEOTIDE SEQUENCE [LARGE SCALE GENOMIC DNA]</scope>
    <source>
        <strain evidence="8">BMOC 18-1129-001#AD2665</strain>
        <tissue evidence="8">Entire mites</tissue>
    </source>
</reference>
<dbReference type="Pfam" id="PF14833">
    <property type="entry name" value="NAD_binding_11"/>
    <property type="match status" value="1"/>
</dbReference>
<evidence type="ECO:0000256" key="5">
    <source>
        <dbReference type="ARBA" id="ARBA00034140"/>
    </source>
</evidence>
<comment type="subcellular location">
    <subcellularLocation>
        <location evidence="1">Chromosome</location>
    </subcellularLocation>
</comment>
<evidence type="ECO:0000256" key="4">
    <source>
        <dbReference type="ARBA" id="ARBA00030287"/>
    </source>
</evidence>
<dbReference type="InterPro" id="IPR013328">
    <property type="entry name" value="6PGD_dom2"/>
</dbReference>
<name>A0ABQ7S6C3_9ACAR</name>
<organism evidence="8 9">
    <name type="scientific">Fragariocoptes setiger</name>
    <dbReference type="NCBI Taxonomy" id="1670756"/>
    <lineage>
        <taxon>Eukaryota</taxon>
        <taxon>Metazoa</taxon>
        <taxon>Ecdysozoa</taxon>
        <taxon>Arthropoda</taxon>
        <taxon>Chelicerata</taxon>
        <taxon>Arachnida</taxon>
        <taxon>Acari</taxon>
        <taxon>Acariformes</taxon>
        <taxon>Trombidiformes</taxon>
        <taxon>Prostigmata</taxon>
        <taxon>Eupodina</taxon>
        <taxon>Eriophyoidea</taxon>
        <taxon>Phytoptidae</taxon>
        <taxon>Fragariocoptes</taxon>
    </lineage>
</organism>
<dbReference type="PANTHER" id="PTHR43580:SF2">
    <property type="entry name" value="CYTOKINE-LIKE NUCLEAR FACTOR N-PAC"/>
    <property type="match status" value="1"/>
</dbReference>
<feature type="compositionally biased region" description="Polar residues" evidence="6">
    <location>
        <begin position="126"/>
        <end position="135"/>
    </location>
</feature>
<dbReference type="SUPFAM" id="SSF51735">
    <property type="entry name" value="NAD(P)-binding Rossmann-fold domains"/>
    <property type="match status" value="1"/>
</dbReference>
<evidence type="ECO:0000256" key="1">
    <source>
        <dbReference type="ARBA" id="ARBA00004286"/>
    </source>
</evidence>
<keyword evidence="3" id="KW-0158">Chromosome</keyword>